<evidence type="ECO:0000256" key="6">
    <source>
        <dbReference type="ARBA" id="ARBA00022839"/>
    </source>
</evidence>
<dbReference type="Pfam" id="PF13245">
    <property type="entry name" value="AAA_19"/>
    <property type="match status" value="1"/>
</dbReference>
<evidence type="ECO:0000256" key="9">
    <source>
        <dbReference type="ARBA" id="ARBA00023204"/>
    </source>
</evidence>
<keyword evidence="9 11" id="KW-0234">DNA repair</keyword>
<protein>
    <recommendedName>
        <fullName evidence="11">RecBCD enzyme subunit RecD</fullName>
        <ecNumber evidence="11">5.6.2.3</ecNumber>
    </recommendedName>
    <alternativeName>
        <fullName evidence="11">DNA 5'-3' helicase subunit RecD</fullName>
    </alternativeName>
    <alternativeName>
        <fullName evidence="11">Exonuclease V subunit RecD</fullName>
        <shortName evidence="11">ExoV subunit RecD</shortName>
    </alternativeName>
    <alternativeName>
        <fullName evidence="11">Helicase/nuclease RecBCD subunit RecD</fullName>
    </alternativeName>
</protein>
<keyword evidence="8 11" id="KW-0238">DNA-binding</keyword>
<keyword evidence="3 11" id="KW-0227">DNA damage</keyword>
<evidence type="ECO:0000256" key="4">
    <source>
        <dbReference type="ARBA" id="ARBA00022801"/>
    </source>
</evidence>
<comment type="catalytic activity">
    <reaction evidence="11">
        <text>ATP + H2O = ADP + phosphate + H(+)</text>
        <dbReference type="Rhea" id="RHEA:13065"/>
        <dbReference type="ChEBI" id="CHEBI:15377"/>
        <dbReference type="ChEBI" id="CHEBI:15378"/>
        <dbReference type="ChEBI" id="CHEBI:30616"/>
        <dbReference type="ChEBI" id="CHEBI:43474"/>
        <dbReference type="ChEBI" id="CHEBI:456216"/>
        <dbReference type="EC" id="5.6.2.3"/>
    </reaction>
</comment>
<comment type="similarity">
    <text evidence="11">Belongs to the RecD family.</text>
</comment>
<dbReference type="AlphaFoldDB" id="A0AAE2YP51"/>
<keyword evidence="15" id="KW-1185">Reference proteome</keyword>
<dbReference type="Proteomes" id="UP001197378">
    <property type="component" value="Unassembled WGS sequence"/>
</dbReference>
<dbReference type="GO" id="GO:0017116">
    <property type="term" value="F:single-stranded DNA helicase activity"/>
    <property type="evidence" value="ECO:0007669"/>
    <property type="project" value="TreeGrafter"/>
</dbReference>
<dbReference type="InterPro" id="IPR050534">
    <property type="entry name" value="Coronavir_polyprotein_1ab"/>
</dbReference>
<dbReference type="GO" id="GO:0008854">
    <property type="term" value="F:exodeoxyribonuclease V activity"/>
    <property type="evidence" value="ECO:0007669"/>
    <property type="project" value="InterPro"/>
</dbReference>
<evidence type="ECO:0000256" key="1">
    <source>
        <dbReference type="ARBA" id="ARBA00022722"/>
    </source>
</evidence>
<dbReference type="EC" id="5.6.2.3" evidence="11"/>
<dbReference type="InterPro" id="IPR049550">
    <property type="entry name" value="RecD_N"/>
</dbReference>
<dbReference type="PANTHER" id="PTHR43788">
    <property type="entry name" value="DNA2/NAM7 HELICASE FAMILY MEMBER"/>
    <property type="match status" value="1"/>
</dbReference>
<keyword evidence="5 11" id="KW-0347">Helicase</keyword>
<evidence type="ECO:0000256" key="5">
    <source>
        <dbReference type="ARBA" id="ARBA00022806"/>
    </source>
</evidence>
<dbReference type="CDD" id="cd17933">
    <property type="entry name" value="DEXSc_RecD-like"/>
    <property type="match status" value="1"/>
</dbReference>
<dbReference type="EMBL" id="JAAXYO010000039">
    <property type="protein sequence ID" value="MBU2787358.1"/>
    <property type="molecule type" value="Genomic_DNA"/>
</dbReference>
<name>A0AAE2YP51_9PROT</name>
<proteinExistence type="inferred from homology"/>
<evidence type="ECO:0000256" key="3">
    <source>
        <dbReference type="ARBA" id="ARBA00022763"/>
    </source>
</evidence>
<dbReference type="GO" id="GO:0009338">
    <property type="term" value="C:exodeoxyribonuclease V complex"/>
    <property type="evidence" value="ECO:0007669"/>
    <property type="project" value="InterPro"/>
</dbReference>
<reference evidence="14" key="1">
    <citation type="journal article" date="2021" name="ISME J.">
        <title>Genomic evolution of the class Acidithiobacillia: deep-branching Proteobacteria living in extreme acidic conditions.</title>
        <authorList>
            <person name="Moya-Beltran A."/>
            <person name="Beard S."/>
            <person name="Rojas-Villalobos C."/>
            <person name="Issotta F."/>
            <person name="Gallardo Y."/>
            <person name="Ulloa R."/>
            <person name="Giaveno A."/>
            <person name="Degli Esposti M."/>
            <person name="Johnson D.B."/>
            <person name="Quatrini R."/>
        </authorList>
    </citation>
    <scope>NUCLEOTIDE SEQUENCE</scope>
    <source>
        <strain evidence="14">VAN18-1</strain>
    </source>
</reference>
<accession>A0AAE2YP51</accession>
<keyword evidence="6 11" id="KW-0269">Exonuclease</keyword>
<feature type="domain" description="RecBCD enzyme subunit RecD N-terminal" evidence="13">
    <location>
        <begin position="25"/>
        <end position="120"/>
    </location>
</feature>
<dbReference type="InterPro" id="IPR006344">
    <property type="entry name" value="RecD"/>
</dbReference>
<comment type="subunit">
    <text evidence="11">Heterotrimer of RecB, RecC and RecD. All subunits contribute to DNA-binding.</text>
</comment>
<dbReference type="GO" id="GO:0005524">
    <property type="term" value="F:ATP binding"/>
    <property type="evidence" value="ECO:0007669"/>
    <property type="project" value="UniProtKB-UniRule"/>
</dbReference>
<keyword evidence="2 11" id="KW-0547">Nucleotide-binding</keyword>
<comment type="caution">
    <text evidence="14">The sequence shown here is derived from an EMBL/GenBank/DDBJ whole genome shotgun (WGS) entry which is preliminary data.</text>
</comment>
<dbReference type="GO" id="GO:0003677">
    <property type="term" value="F:DNA binding"/>
    <property type="evidence" value="ECO:0007669"/>
    <property type="project" value="UniProtKB-UniRule"/>
</dbReference>
<organism evidence="14 15">
    <name type="scientific">Igneacidithiobacillus copahuensis</name>
    <dbReference type="NCBI Taxonomy" id="2724909"/>
    <lineage>
        <taxon>Bacteria</taxon>
        <taxon>Pseudomonadati</taxon>
        <taxon>Pseudomonadota</taxon>
        <taxon>Acidithiobacillia</taxon>
        <taxon>Acidithiobacillales</taxon>
        <taxon>Acidithiobacillaceae</taxon>
        <taxon>Igneacidithiobacillus</taxon>
    </lineage>
</organism>
<sequence>MKIPALDCGKRERDALRRLLCEAVEQACLRPWDAQFALFLRSLDPSAPPALLLAAARCSYEAAQGQVHLDLLADAPAENPFLQNWWPRFADWQVWLHQAPLLVAAGEETTPLVLSDGRLYLRRFWQDEQRIVEGVRARFAALPLPPADLVAAQLDRLFPARSPQPDWQRIACALMLRHRLGVISGGPGTGKTTTVLRLLLLLQGLALQGALPQSQGPLRIRLAAPTGKAAARLSQSLVQSLDGEAQDLAPPEVIAAIPRAVETVHRLLGLRADGRVRYHRGQPLAVDLLVIDETSMLSQELMARILDALPPSSRLILLGDKDQLASVEAGAVLAELCANAEWARYSEDTRRWIAATCAYGLPVPETEGSAREQSVALLRHSYRFASHSGIGRLAEQIRRGQDTQIAALLDEPESDLRLFLPTNPQELDALLLHGWGEEQVDAPGYLHFFRQLQAGLRRRLPPEELARQCLQAFSEFQLLCARRDGPWGVGAMNRLVTQLLQRQGVVPSHREWFAGRPVIITRNVYGLQLMNGEIGITLPLKLADGQTQMQVAFAGANAEIRWFSPLRLRDVETVFALTVHKSQGSEYRHCAFLAAAEDRDFLHRELLYTAVTRARSRLSLALVGGQELLREMIAHSLLRRQQMFSGEAHE</sequence>
<gene>
    <name evidence="11 14" type="primary">recD</name>
    <name evidence="14" type="ORF">HFQ13_03890</name>
</gene>
<evidence type="ECO:0000313" key="14">
    <source>
        <dbReference type="EMBL" id="MBU2787358.1"/>
    </source>
</evidence>
<keyword evidence="1 11" id="KW-0540">Nuclease</keyword>
<evidence type="ECO:0000256" key="7">
    <source>
        <dbReference type="ARBA" id="ARBA00022840"/>
    </source>
</evidence>
<feature type="binding site" evidence="11">
    <location>
        <begin position="185"/>
        <end position="192"/>
    </location>
    <ligand>
        <name>ATP</name>
        <dbReference type="ChEBI" id="CHEBI:30616"/>
    </ligand>
</feature>
<dbReference type="RefSeq" id="WP_215871929.1">
    <property type="nucleotide sequence ID" value="NZ_JAAXYO010000039.1"/>
</dbReference>
<dbReference type="NCBIfam" id="TIGR01447">
    <property type="entry name" value="recD"/>
    <property type="match status" value="1"/>
</dbReference>
<keyword evidence="10 11" id="KW-0413">Isomerase</keyword>
<comment type="miscellaneous">
    <text evidence="11">In the RecBCD complex, RecB has a slow 3'-5' helicase, an exonuclease activity and loads RecA onto ssDNA, RecD has a fast 5'-3' helicase activity, while RecC stimulates the ATPase and processivity of the RecB helicase and contributes to recognition of the Chi site.</text>
</comment>
<evidence type="ECO:0000256" key="11">
    <source>
        <dbReference type="HAMAP-Rule" id="MF_01487"/>
    </source>
</evidence>
<keyword evidence="7 11" id="KW-0067">ATP-binding</keyword>
<dbReference type="CDD" id="cd18809">
    <property type="entry name" value="SF1_C_RecD"/>
    <property type="match status" value="1"/>
</dbReference>
<dbReference type="HAMAP" id="MF_01487">
    <property type="entry name" value="RecD"/>
    <property type="match status" value="1"/>
</dbReference>
<comment type="function">
    <text evidence="11">A helicase/nuclease that prepares dsDNA breaks (DSB) for recombinational DNA repair. Binds to DSBs and unwinds DNA via a highly rapid and processive ATP-dependent bidirectional helicase activity. Unwinds dsDNA until it encounters a Chi (crossover hotspot instigator) sequence from the 3' direction. Cuts ssDNA a few nucleotides 3' to the Chi site. The properties and activities of the enzyme are changed at Chi. The Chi-altered holoenzyme produces a long 3'-ssDNA overhang and facilitates RecA-binding to the ssDNA for homologous DNA recombination and repair. Holoenzyme degrades any linearized DNA that is unable to undergo homologous recombination. In the holoenzyme this subunit has ssDNA-dependent ATPase and 5'-3' helicase activity. When added to pre-assembled RecBC greatly stimulates nuclease activity and augments holoenzyme processivity. Negatively regulates the RecA-loading ability of RecBCD.</text>
</comment>
<dbReference type="Gene3D" id="3.40.50.300">
    <property type="entry name" value="P-loop containing nucleotide triphosphate hydrolases"/>
    <property type="match status" value="3"/>
</dbReference>
<dbReference type="PANTHER" id="PTHR43788:SF6">
    <property type="entry name" value="DNA HELICASE B"/>
    <property type="match status" value="1"/>
</dbReference>
<dbReference type="InterPro" id="IPR027785">
    <property type="entry name" value="UvrD-like_helicase_C"/>
</dbReference>
<keyword evidence="4 11" id="KW-0378">Hydrolase</keyword>
<evidence type="ECO:0000256" key="8">
    <source>
        <dbReference type="ARBA" id="ARBA00023125"/>
    </source>
</evidence>
<dbReference type="GO" id="GO:0043139">
    <property type="term" value="F:5'-3' DNA helicase activity"/>
    <property type="evidence" value="ECO:0007669"/>
    <property type="project" value="UniProtKB-UniRule"/>
</dbReference>
<feature type="domain" description="UvrD-like helicase C-terminal" evidence="12">
    <location>
        <begin position="574"/>
        <end position="620"/>
    </location>
</feature>
<dbReference type="InterPro" id="IPR041851">
    <property type="entry name" value="RecD_N_sf"/>
</dbReference>
<evidence type="ECO:0000256" key="2">
    <source>
        <dbReference type="ARBA" id="ARBA00022741"/>
    </source>
</evidence>
<evidence type="ECO:0000256" key="10">
    <source>
        <dbReference type="ARBA" id="ARBA00023235"/>
    </source>
</evidence>
<evidence type="ECO:0000259" key="13">
    <source>
        <dbReference type="Pfam" id="PF21185"/>
    </source>
</evidence>
<evidence type="ECO:0000313" key="15">
    <source>
        <dbReference type="Proteomes" id="UP001197378"/>
    </source>
</evidence>
<dbReference type="GO" id="GO:0000724">
    <property type="term" value="P:double-strand break repair via homologous recombination"/>
    <property type="evidence" value="ECO:0007669"/>
    <property type="project" value="UniProtKB-UniRule"/>
</dbReference>
<evidence type="ECO:0000259" key="12">
    <source>
        <dbReference type="Pfam" id="PF13538"/>
    </source>
</evidence>
<dbReference type="Pfam" id="PF21185">
    <property type="entry name" value="RecD_N"/>
    <property type="match status" value="1"/>
</dbReference>
<dbReference type="Pfam" id="PF13538">
    <property type="entry name" value="UvrD_C_2"/>
    <property type="match status" value="1"/>
</dbReference>
<dbReference type="SUPFAM" id="SSF52540">
    <property type="entry name" value="P-loop containing nucleoside triphosphate hydrolases"/>
    <property type="match status" value="2"/>
</dbReference>
<dbReference type="Gene3D" id="1.10.10.1020">
    <property type="entry name" value="RecBCD complex, subunit RecD, N-terminal domain"/>
    <property type="match status" value="1"/>
</dbReference>
<dbReference type="InterPro" id="IPR027417">
    <property type="entry name" value="P-loop_NTPase"/>
</dbReference>